<dbReference type="EMBL" id="JADGJD010000649">
    <property type="protein sequence ID" value="KAJ3049404.1"/>
    <property type="molecule type" value="Genomic_DNA"/>
</dbReference>
<organism evidence="2 3">
    <name type="scientific">Rhizophlyctis rosea</name>
    <dbReference type="NCBI Taxonomy" id="64517"/>
    <lineage>
        <taxon>Eukaryota</taxon>
        <taxon>Fungi</taxon>
        <taxon>Fungi incertae sedis</taxon>
        <taxon>Chytridiomycota</taxon>
        <taxon>Chytridiomycota incertae sedis</taxon>
        <taxon>Chytridiomycetes</taxon>
        <taxon>Rhizophlyctidales</taxon>
        <taxon>Rhizophlyctidaceae</taxon>
        <taxon>Rhizophlyctis</taxon>
    </lineage>
</organism>
<name>A0AAD5S8R5_9FUNG</name>
<dbReference type="Proteomes" id="UP001212841">
    <property type="component" value="Unassembled WGS sequence"/>
</dbReference>
<feature type="chain" id="PRO_5041991315" evidence="1">
    <location>
        <begin position="21"/>
        <end position="347"/>
    </location>
</feature>
<comment type="caution">
    <text evidence="2">The sequence shown here is derived from an EMBL/GenBank/DDBJ whole genome shotgun (WGS) entry which is preliminary data.</text>
</comment>
<dbReference type="Pfam" id="PF13668">
    <property type="entry name" value="Ferritin_2"/>
    <property type="match status" value="1"/>
</dbReference>
<evidence type="ECO:0000313" key="2">
    <source>
        <dbReference type="EMBL" id="KAJ3049404.1"/>
    </source>
</evidence>
<evidence type="ECO:0000313" key="3">
    <source>
        <dbReference type="Proteomes" id="UP001212841"/>
    </source>
</evidence>
<sequence>MKTVAFALAACALLASSVHTAPAKSLLHVRRRQQDRLEDRDFLNYILSLDQLQAAFYSEGLDKYEDAAFRDAGYPNRIKSELQTIYTQDSSHADFLTDAINSNEEEYYGSQNRDAVKPCSYDFKFNDVGDFIAQASILEQTVLSAHLGIQQRLSNRTLKSTLSSFTSVQSRHSSLINILNNERNTRSNRTATGDPLPNKIETPLGIRPVISALDKYLKSCPDDAIYEPLNALEVEEPENGGFEYGDFVNVSGFKFNKSDREDEKYQCTFVYGLSQLSSPVTYRQTNEDEEDEEWEARCTIPEVKGYGLLALFVTDEDGFVQLEGGNDNVVAGPAWISIQQEGRGVTV</sequence>
<protein>
    <submittedName>
        <fullName evidence="2">Uncharacterized protein</fullName>
    </submittedName>
</protein>
<keyword evidence="1" id="KW-0732">Signal</keyword>
<keyword evidence="3" id="KW-1185">Reference proteome</keyword>
<accession>A0AAD5S8R5</accession>
<reference evidence="2" key="1">
    <citation type="submission" date="2020-05" db="EMBL/GenBank/DDBJ databases">
        <title>Phylogenomic resolution of chytrid fungi.</title>
        <authorList>
            <person name="Stajich J.E."/>
            <person name="Amses K."/>
            <person name="Simmons R."/>
            <person name="Seto K."/>
            <person name="Myers J."/>
            <person name="Bonds A."/>
            <person name="Quandt C.A."/>
            <person name="Barry K."/>
            <person name="Liu P."/>
            <person name="Grigoriev I."/>
            <person name="Longcore J.E."/>
            <person name="James T.Y."/>
        </authorList>
    </citation>
    <scope>NUCLEOTIDE SEQUENCE</scope>
    <source>
        <strain evidence="2">JEL0318</strain>
    </source>
</reference>
<feature type="signal peptide" evidence="1">
    <location>
        <begin position="1"/>
        <end position="20"/>
    </location>
</feature>
<evidence type="ECO:0000256" key="1">
    <source>
        <dbReference type="SAM" id="SignalP"/>
    </source>
</evidence>
<proteinExistence type="predicted"/>
<dbReference type="AlphaFoldDB" id="A0AAD5S8R5"/>
<gene>
    <name evidence="2" type="ORF">HK097_009591</name>
</gene>